<dbReference type="SUPFAM" id="SSF57184">
    <property type="entry name" value="Growth factor receptor domain"/>
    <property type="match status" value="2"/>
</dbReference>
<reference evidence="8 9" key="1">
    <citation type="submission" date="2021-04" db="EMBL/GenBank/DDBJ databases">
        <authorList>
            <person name="Bliznina A."/>
        </authorList>
    </citation>
    <scope>NUCLEOTIDE SEQUENCE [LARGE SCALE GENOMIC DNA]</scope>
</reference>
<dbReference type="PANTHER" id="PTHR24039:SF58">
    <property type="entry name" value="EGF-LIKE DOMAIN-CONTAINING PROTEIN"/>
    <property type="match status" value="1"/>
</dbReference>
<feature type="domain" description="EGF-like" evidence="7">
    <location>
        <begin position="1047"/>
        <end position="1089"/>
    </location>
</feature>
<feature type="domain" description="EGF-like" evidence="7">
    <location>
        <begin position="1130"/>
        <end position="1172"/>
    </location>
</feature>
<feature type="domain" description="EGF-like" evidence="7">
    <location>
        <begin position="768"/>
        <end position="808"/>
    </location>
</feature>
<evidence type="ECO:0000313" key="9">
    <source>
        <dbReference type="Proteomes" id="UP001158576"/>
    </source>
</evidence>
<feature type="domain" description="EGF-like" evidence="7">
    <location>
        <begin position="719"/>
        <end position="766"/>
    </location>
</feature>
<dbReference type="InterPro" id="IPR018097">
    <property type="entry name" value="EGF_Ca-bd_CS"/>
</dbReference>
<dbReference type="CDD" id="cd00054">
    <property type="entry name" value="EGF_CA"/>
    <property type="match status" value="3"/>
</dbReference>
<comment type="caution">
    <text evidence="5">Lacks conserved residue(s) required for the propagation of feature annotation.</text>
</comment>
<dbReference type="SMART" id="SM00179">
    <property type="entry name" value="EGF_CA"/>
    <property type="match status" value="11"/>
</dbReference>
<feature type="domain" description="EGF-like" evidence="7">
    <location>
        <begin position="1090"/>
        <end position="1129"/>
    </location>
</feature>
<dbReference type="PROSITE" id="PS01187">
    <property type="entry name" value="EGF_CA"/>
    <property type="match status" value="3"/>
</dbReference>
<dbReference type="InterPro" id="IPR009030">
    <property type="entry name" value="Growth_fac_rcpt_cys_sf"/>
</dbReference>
<keyword evidence="3" id="KW-0677">Repeat</keyword>
<evidence type="ECO:0000256" key="2">
    <source>
        <dbReference type="ARBA" id="ARBA00022729"/>
    </source>
</evidence>
<feature type="domain" description="EGF-like" evidence="7">
    <location>
        <begin position="854"/>
        <end position="890"/>
    </location>
</feature>
<dbReference type="Pfam" id="PF07645">
    <property type="entry name" value="EGF_CA"/>
    <property type="match status" value="4"/>
</dbReference>
<proteinExistence type="predicted"/>
<evidence type="ECO:0000313" key="8">
    <source>
        <dbReference type="EMBL" id="CAG5103828.1"/>
    </source>
</evidence>
<gene>
    <name evidence="8" type="ORF">OKIOD_LOCUS9721</name>
</gene>
<feature type="disulfide bond" evidence="5">
    <location>
        <begin position="1297"/>
        <end position="1314"/>
    </location>
</feature>
<dbReference type="PROSITE" id="PS00010">
    <property type="entry name" value="ASX_HYDROXYL"/>
    <property type="match status" value="8"/>
</dbReference>
<feature type="domain" description="EGF-like" evidence="7">
    <location>
        <begin position="556"/>
        <end position="594"/>
    </location>
</feature>
<dbReference type="PANTHER" id="PTHR24039">
    <property type="entry name" value="FIBRILLIN-RELATED"/>
    <property type="match status" value="1"/>
</dbReference>
<dbReference type="PROSITE" id="PS01186">
    <property type="entry name" value="EGF_2"/>
    <property type="match status" value="6"/>
</dbReference>
<feature type="compositionally biased region" description="Low complexity" evidence="6">
    <location>
        <begin position="147"/>
        <end position="159"/>
    </location>
</feature>
<keyword evidence="4 5" id="KW-1015">Disulfide bond</keyword>
<dbReference type="InterPro" id="IPR000152">
    <property type="entry name" value="EGF-type_Asp/Asn_hydroxyl_site"/>
</dbReference>
<feature type="compositionally biased region" description="Polar residues" evidence="6">
    <location>
        <begin position="172"/>
        <end position="190"/>
    </location>
</feature>
<dbReference type="EMBL" id="OU015566">
    <property type="protein sequence ID" value="CAG5103828.1"/>
    <property type="molecule type" value="Genomic_DNA"/>
</dbReference>
<accession>A0ABN7SN80</accession>
<evidence type="ECO:0000256" key="6">
    <source>
        <dbReference type="SAM" id="MobiDB-lite"/>
    </source>
</evidence>
<feature type="domain" description="EGF-like" evidence="7">
    <location>
        <begin position="1365"/>
        <end position="1410"/>
    </location>
</feature>
<dbReference type="InterPro" id="IPR000742">
    <property type="entry name" value="EGF"/>
</dbReference>
<dbReference type="Pfam" id="PF12947">
    <property type="entry name" value="EGF_3"/>
    <property type="match status" value="4"/>
</dbReference>
<evidence type="ECO:0000259" key="7">
    <source>
        <dbReference type="PROSITE" id="PS50026"/>
    </source>
</evidence>
<sequence length="1584" mass="175200">MKIFAPLLGVTLGNQEMDDSPALQRAASFAGGRDRVCGSYRSMHNGTIAETVELGPEETCIFRFKADNEHLLEIIKLQLDVDCDAGEMWLFTDNEQMGPFCNDSKRKRRSIHEHGNFDNTFTPQTTKRTTTRRPTTTRRTTTRRTTRAPQPQTTKATTQAQVDNEEPEEETTSNVDPGTPSTFEFSNSDASMLEGSSYDSSEVDMVMKNGQRIKFSFGFNFNFELLPGLPTAGSGLCGWKNIKASNSAFYAIKDQASDPEQAMAVYADLTESMYEFNCYFDKFRSECGGSSPVKVQCHHTKWGNSEKPLLKSVEAIIDAQCADCSANGICSDWYSKLGLLQGLMGDGGSYEPYNVVTEAPEPECDYGQQYNGQYCENICADGEEYGEDGCYTPCDEDQCAADNACPNNSICTDLCEGYECTCEEGYHNHDGKCCHDDRCATVECPANSSCQNNGCTKYKCVCDDGYVKDAYGECVEECDVDPCAGNPCGANAKCNAQCKGYECTCKNGYSGEDCTPDDLCDSYYKPNCKSCERCNNGECTLKGGWYIDAYGNCQKKENECMLNTDNCGDYANCVDTLDGYECHCADGYVDVNGDGTECTHPYYTETGECNLAEYSAFTDKKFEAVSFKTSYDHQTAIHYWNEITAQLSKLGEAARAISCAPEAGIIGCKWIDYTKDATACEWVHTLETVIDQVKPNCNNEWSEFYLGKLDKLREATCDEPNDCEDGNHNCHPNADCIAKAAVYGQTYSGFKCKCKEGFYGNGKKCEPEINECDEGMHKCHQHADCVDIQAGYKCVCKDDYVGNGYKCSIPVNECVEGTHECHDYADCFDTDNGYYCKCRGKEGYVGDGKQCTGPEDECATGTHTCHEETTICVNTYAGFTCKCKDGYSGDAMKMCWPPLTCPDGFFDDTYPGDFDNGLCSMKYTKPCWADLYSTIYAAGVKVCKKNDAATRFAQFSKEMFALGKAYEKKFGSATSHFPTSERYGAECAVEAGAVPCELLNFNDIVDAQDLYNRVERLFNHVFDQCDPVYKAKWEQWLAYYHNALICPVNECKDPNLYECHEHATCVDRAVGYECVCNKHYYGDGKDSCEMIDYCSDSGLCPAYSTCTNLSPGYECSCMDGYIKRGSKCVQVDPCTINRGGCHDHATCHSTLVGSVYNHVCKCKAGYTGNGFECTPIDACAEHNCDDNASCVPYKQVTSEQDYDCVCNEGFTGNGFRCDVYVDPCVDITCPENAEKFAYQDAYGNEQCQCKCKNGFKMVGDKCESTDKCYNVQCGEGQSCYNGICSDNTVIENPCGNCHKHAYCITNTYTNTHKCACAKGYEGDGFYCKEAAKCNTYCAQGAECRGGVCVCPVGFWYDTRTKKCVDVDECSPNKKGETKNNCNPQASCKNTNGGFKCTCNDGYFGDGVTCQKQGGGGNSAYSESGTSSYTSHREPVESSFYNYQGTDTSLYTSLGDGECSLMGFEWGNLERLMSQQQWTSNPGVAQNYMSQIVTEFQYLGQQVLARNSAQCDLNKAGAVKCSLLYFPHTEHRCQLVQRLAAIYEDVAANCNMAWERKYGDMMNYLLANNQDGRKGAACDPVEYLP</sequence>
<dbReference type="PROSITE" id="PS50026">
    <property type="entry name" value="EGF_3"/>
    <property type="match status" value="13"/>
</dbReference>
<dbReference type="InterPro" id="IPR001881">
    <property type="entry name" value="EGF-like_Ca-bd_dom"/>
</dbReference>
<keyword evidence="9" id="KW-1185">Reference proteome</keyword>
<dbReference type="PROSITE" id="PS00022">
    <property type="entry name" value="EGF_1"/>
    <property type="match status" value="1"/>
</dbReference>
<dbReference type="InterPro" id="IPR024731">
    <property type="entry name" value="NELL2-like_EGF"/>
</dbReference>
<feature type="domain" description="EGF-like" evidence="7">
    <location>
        <begin position="810"/>
        <end position="852"/>
    </location>
</feature>
<evidence type="ECO:0000256" key="4">
    <source>
        <dbReference type="ARBA" id="ARBA00023157"/>
    </source>
</evidence>
<dbReference type="SMART" id="SM00181">
    <property type="entry name" value="EGF"/>
    <property type="match status" value="16"/>
</dbReference>
<name>A0ABN7SN80_OIKDI</name>
<feature type="disulfide bond" evidence="5">
    <location>
        <begin position="505"/>
        <end position="514"/>
    </location>
</feature>
<feature type="domain" description="EGF-like" evidence="7">
    <location>
        <begin position="1290"/>
        <end position="1328"/>
    </location>
</feature>
<dbReference type="InterPro" id="IPR049883">
    <property type="entry name" value="NOTCH1_EGF-like"/>
</dbReference>
<protein>
    <submittedName>
        <fullName evidence="8">Oidioi.mRNA.OKI2018_I69.chr1.g956.t1.cds</fullName>
    </submittedName>
</protein>
<evidence type="ECO:0000256" key="5">
    <source>
        <dbReference type="PROSITE-ProRule" id="PRU00076"/>
    </source>
</evidence>
<keyword evidence="1 5" id="KW-0245">EGF-like domain</keyword>
<keyword evidence="2" id="KW-0732">Signal</keyword>
<dbReference type="SUPFAM" id="SSF57196">
    <property type="entry name" value="EGF/Laminin"/>
    <property type="match status" value="3"/>
</dbReference>
<feature type="domain" description="EGF-like" evidence="7">
    <location>
        <begin position="395"/>
        <end position="432"/>
    </location>
</feature>
<dbReference type="Proteomes" id="UP001158576">
    <property type="component" value="Chromosome 1"/>
</dbReference>
<feature type="domain" description="EGF-like" evidence="7">
    <location>
        <begin position="1175"/>
        <end position="1218"/>
    </location>
</feature>
<feature type="compositionally biased region" description="Low complexity" evidence="6">
    <location>
        <begin position="122"/>
        <end position="139"/>
    </location>
</feature>
<evidence type="ECO:0000256" key="3">
    <source>
        <dbReference type="ARBA" id="ARBA00022737"/>
    </source>
</evidence>
<feature type="domain" description="EGF-like" evidence="7">
    <location>
        <begin position="479"/>
        <end position="515"/>
    </location>
</feature>
<dbReference type="Gene3D" id="2.10.25.10">
    <property type="entry name" value="Laminin"/>
    <property type="match status" value="12"/>
</dbReference>
<feature type="region of interest" description="Disordered" evidence="6">
    <location>
        <begin position="112"/>
        <end position="196"/>
    </location>
</feature>
<organism evidence="8 9">
    <name type="scientific">Oikopleura dioica</name>
    <name type="common">Tunicate</name>
    <dbReference type="NCBI Taxonomy" id="34765"/>
    <lineage>
        <taxon>Eukaryota</taxon>
        <taxon>Metazoa</taxon>
        <taxon>Chordata</taxon>
        <taxon>Tunicata</taxon>
        <taxon>Appendicularia</taxon>
        <taxon>Copelata</taxon>
        <taxon>Oikopleuridae</taxon>
        <taxon>Oikopleura</taxon>
    </lineage>
</organism>
<evidence type="ECO:0000256" key="1">
    <source>
        <dbReference type="ARBA" id="ARBA00022536"/>
    </source>
</evidence>